<feature type="region of interest" description="Disordered" evidence="5">
    <location>
        <begin position="52"/>
        <end position="92"/>
    </location>
</feature>
<keyword evidence="8" id="KW-1185">Reference proteome</keyword>
<dbReference type="GO" id="GO:0006457">
    <property type="term" value="P:protein folding"/>
    <property type="evidence" value="ECO:0007669"/>
    <property type="project" value="TreeGrafter"/>
</dbReference>
<dbReference type="GO" id="GO:0030150">
    <property type="term" value="P:protein import into mitochondrial matrix"/>
    <property type="evidence" value="ECO:0007669"/>
    <property type="project" value="TreeGrafter"/>
</dbReference>
<dbReference type="AlphaFoldDB" id="A0A6V8H3E2"/>
<dbReference type="InterPro" id="IPR007853">
    <property type="entry name" value="Znf_DNL-typ"/>
</dbReference>
<reference evidence="8" key="1">
    <citation type="journal article" date="2015" name="Genome Announc.">
        <title>Draft genome sequence of Talaromyces cellulolyticus strain Y-94, a source of lignocellulosic biomass-degrading enzymes.</title>
        <authorList>
            <person name="Fujii T."/>
            <person name="Koike H."/>
            <person name="Sawayama S."/>
            <person name="Yano S."/>
            <person name="Inoue H."/>
        </authorList>
    </citation>
    <scope>NUCLEOTIDE SEQUENCE [LARGE SCALE GENOMIC DNA]</scope>
    <source>
        <strain evidence="8">Y-94</strain>
    </source>
</reference>
<keyword evidence="2 4" id="KW-0863">Zinc-finger</keyword>
<protein>
    <submittedName>
        <fullName evidence="7">Mitochondrial import protein</fullName>
    </submittedName>
</protein>
<gene>
    <name evidence="7" type="ORF">TCE0_017f04492</name>
</gene>
<dbReference type="GO" id="GO:0008270">
    <property type="term" value="F:zinc ion binding"/>
    <property type="evidence" value="ECO:0007669"/>
    <property type="project" value="UniProtKB-KW"/>
</dbReference>
<dbReference type="PROSITE" id="PS51501">
    <property type="entry name" value="ZF_DNL"/>
    <property type="match status" value="1"/>
</dbReference>
<dbReference type="Proteomes" id="UP000053095">
    <property type="component" value="Unassembled WGS sequence"/>
</dbReference>
<dbReference type="GO" id="GO:0050821">
    <property type="term" value="P:protein stabilization"/>
    <property type="evidence" value="ECO:0007669"/>
    <property type="project" value="TreeGrafter"/>
</dbReference>
<dbReference type="GO" id="GO:0051087">
    <property type="term" value="F:protein-folding chaperone binding"/>
    <property type="evidence" value="ECO:0007669"/>
    <property type="project" value="TreeGrafter"/>
</dbReference>
<accession>A0A6V8H3E2</accession>
<evidence type="ECO:0000256" key="5">
    <source>
        <dbReference type="SAM" id="MobiDB-lite"/>
    </source>
</evidence>
<sequence>MRSSTTFLRLFRTSSGHLPRTRNIIKASSPFSTYRPSPLSSRVSNLHAYTSRRYNSSTSDTAGAADPNLRPLTDRVPSASTDAANAEQNAARRAEEPAYRIVFTCKPCGERSDHQMSKHGYHKGTVLITCPSCSARHVISDHLGIFMDEKSSLEDILGTKGMRITKGVLNDDLEIWEDGSVYKAGSHKEGVDISSDVSPKETP</sequence>
<dbReference type="Pfam" id="PF05180">
    <property type="entry name" value="zf-DNL"/>
    <property type="match status" value="1"/>
</dbReference>
<evidence type="ECO:0000256" key="3">
    <source>
        <dbReference type="ARBA" id="ARBA00022833"/>
    </source>
</evidence>
<proteinExistence type="predicted"/>
<evidence type="ECO:0000256" key="2">
    <source>
        <dbReference type="ARBA" id="ARBA00022771"/>
    </source>
</evidence>
<keyword evidence="3" id="KW-0862">Zinc</keyword>
<evidence type="ECO:0000313" key="7">
    <source>
        <dbReference type="EMBL" id="GAM35847.1"/>
    </source>
</evidence>
<organism evidence="7 8">
    <name type="scientific">Talaromyces pinophilus</name>
    <name type="common">Penicillium pinophilum</name>
    <dbReference type="NCBI Taxonomy" id="128442"/>
    <lineage>
        <taxon>Eukaryota</taxon>
        <taxon>Fungi</taxon>
        <taxon>Dikarya</taxon>
        <taxon>Ascomycota</taxon>
        <taxon>Pezizomycotina</taxon>
        <taxon>Eurotiomycetes</taxon>
        <taxon>Eurotiomycetidae</taxon>
        <taxon>Eurotiales</taxon>
        <taxon>Trichocomaceae</taxon>
        <taxon>Talaromyces</taxon>
        <taxon>Talaromyces sect. Talaromyces</taxon>
    </lineage>
</organism>
<feature type="domain" description="DNL-type" evidence="6">
    <location>
        <begin position="94"/>
        <end position="189"/>
    </location>
</feature>
<dbReference type="PANTHER" id="PTHR20922:SF13">
    <property type="entry name" value="DNL-TYPE ZINC FINGER PROTEIN"/>
    <property type="match status" value="1"/>
</dbReference>
<dbReference type="InterPro" id="IPR024158">
    <property type="entry name" value="Mt_import_TIM15"/>
</dbReference>
<dbReference type="GO" id="GO:0005739">
    <property type="term" value="C:mitochondrion"/>
    <property type="evidence" value="ECO:0007669"/>
    <property type="project" value="TreeGrafter"/>
</dbReference>
<feature type="compositionally biased region" description="Polar residues" evidence="5">
    <location>
        <begin position="52"/>
        <end position="61"/>
    </location>
</feature>
<evidence type="ECO:0000259" key="6">
    <source>
        <dbReference type="PROSITE" id="PS51501"/>
    </source>
</evidence>
<evidence type="ECO:0000256" key="4">
    <source>
        <dbReference type="PROSITE-ProRule" id="PRU00834"/>
    </source>
</evidence>
<dbReference type="PANTHER" id="PTHR20922">
    <property type="entry name" value="DNL-TYPE ZINC FINGER PROTEIN"/>
    <property type="match status" value="1"/>
</dbReference>
<comment type="caution">
    <text evidence="7">The sequence shown here is derived from an EMBL/GenBank/DDBJ whole genome shotgun (WGS) entry which is preliminary data.</text>
</comment>
<evidence type="ECO:0000256" key="1">
    <source>
        <dbReference type="ARBA" id="ARBA00022723"/>
    </source>
</evidence>
<name>A0A6V8H3E2_TALPI</name>
<evidence type="ECO:0000313" key="8">
    <source>
        <dbReference type="Proteomes" id="UP000053095"/>
    </source>
</evidence>
<dbReference type="EMBL" id="DF933813">
    <property type="protein sequence ID" value="GAM35847.1"/>
    <property type="molecule type" value="Genomic_DNA"/>
</dbReference>
<keyword evidence="1" id="KW-0479">Metal-binding</keyword>